<dbReference type="AlphaFoldDB" id="A0A8H3IBH0"/>
<dbReference type="Proteomes" id="UP000664169">
    <property type="component" value="Unassembled WGS sequence"/>
</dbReference>
<evidence type="ECO:0000313" key="5">
    <source>
        <dbReference type="EMBL" id="CAF9921952.1"/>
    </source>
</evidence>
<gene>
    <name evidence="5" type="ORF">GOMPHAMPRED_002452</name>
</gene>
<dbReference type="PROSITE" id="PS50127">
    <property type="entry name" value="UBC_2"/>
    <property type="match status" value="1"/>
</dbReference>
<dbReference type="InterPro" id="IPR016135">
    <property type="entry name" value="UBQ-conjugating_enzyme/RWD"/>
</dbReference>
<reference evidence="5" key="1">
    <citation type="submission" date="2021-03" db="EMBL/GenBank/DDBJ databases">
        <authorList>
            <person name="Tagirdzhanova G."/>
        </authorList>
    </citation>
    <scope>NUCLEOTIDE SEQUENCE</scope>
</reference>
<dbReference type="Pfam" id="PF00179">
    <property type="entry name" value="UQ_con"/>
    <property type="match status" value="1"/>
</dbReference>
<dbReference type="InterPro" id="IPR057733">
    <property type="entry name" value="UBE2O-like_SH3-B"/>
</dbReference>
<sequence>MAVRSSFYAEDTVSLKANHSIIGIVESTWRDVDSIGLTRPSEWIPHSGTSEDATKRSTREGQPATGHVVVRFILPDTGCALLREEDLLLLDRALTMGDVVKRRPTDAESGMVLKAFETCLIEPLCAAAGAHSSTPQNGLLVQAEDLSFMDFEEEDRIIYNDWIGEIVETNVEVTVRLGNGTIVRVDDVDKLEVADCPRHKLREHPQQDLVSKLKHSRKKRSQATHQSSELLIPAFQFWPGQVVFTTKANLRLGTWKLGRYSANEPPQGIVVDVRVTGIQVRWIATKLFDKTRSSLEKPFPLIERSELDKVRLYNGRNFTSLDGRSSNEMGTRRMHDVGAGDIVRFYDVVGAAVKYSPDSPNKAETGVFHQIPRAAMEGFDMNAFLVRSTSTKVYVQWQNGTVTEELATNLIPYLNVDDHDVWPGEIISVKSEEIHNDEGLIELKKVGVIQAVDALERTARIRWFSNPLVSIFKDQTSVLFSGADLGQISDKESSLPLYDVMAYSALSKRRGDLVVLAPNSPSQAIHTAATLIGVSHNGHLPQLPDLRDTDLTPDPQDILSTTEVRWFGEVVDLTLNGELVIRLGALDEVEDIQVPIQRVMVAIGGDNPDEVDSESGSSLLGYGSSSDASDDSCMEYEDVEDIIEETFYEGGERLDVDGDEDDWMTDGSDFEAPETIDSIPEINANANQVELQPKEAEGEEEAIIEKELLGERVSLTTNNGLPPKLSAESGLNLSTYSSMPPQFDVLDDMPGSHHFIASVTSYNASFFRQLRREHNVLLSSLPEGIWVRTWAARLDLLQVLILGPRGTPYALAPFLFDFHLKPDYPSTPPEAYFHSWTNNIGRINPNLYEDGNICLSILGTWHHKEAGEGWNKESSNLMQVLVSLLGLVLVEQPYYSNNSPNSSKMQTNQKIDEAGFDSLIGAEETLVPARIYAEKALCLSKGFVSHAMTRGCGALTSVANWIYRDVNGPKLILLIVEETREYLDRRTKSEINNPDGKLDVTRQPLSAGAEALLRRYLPALESIAGQVSA</sequence>
<keyword evidence="6" id="KW-1185">Reference proteome</keyword>
<evidence type="ECO:0000256" key="1">
    <source>
        <dbReference type="ARBA" id="ARBA00022679"/>
    </source>
</evidence>
<feature type="domain" description="UBC core" evidence="4">
    <location>
        <begin position="765"/>
        <end position="929"/>
    </location>
</feature>
<organism evidence="5 6">
    <name type="scientific">Gomphillus americanus</name>
    <dbReference type="NCBI Taxonomy" id="1940652"/>
    <lineage>
        <taxon>Eukaryota</taxon>
        <taxon>Fungi</taxon>
        <taxon>Dikarya</taxon>
        <taxon>Ascomycota</taxon>
        <taxon>Pezizomycotina</taxon>
        <taxon>Lecanoromycetes</taxon>
        <taxon>OSLEUM clade</taxon>
        <taxon>Ostropomycetidae</taxon>
        <taxon>Ostropales</taxon>
        <taxon>Graphidaceae</taxon>
        <taxon>Gomphilloideae</taxon>
        <taxon>Gomphillus</taxon>
    </lineage>
</organism>
<dbReference type="InterPro" id="IPR057735">
    <property type="entry name" value="UBE2O-like_tSH3-B"/>
</dbReference>
<proteinExistence type="predicted"/>
<dbReference type="PANTHER" id="PTHR46116:SF15">
    <property type="entry name" value="(E3-INDEPENDENT) E2 UBIQUITIN-CONJUGATING ENZYME"/>
    <property type="match status" value="1"/>
</dbReference>
<keyword evidence="2" id="KW-0833">Ubl conjugation pathway</keyword>
<keyword evidence="1" id="KW-0808">Transferase</keyword>
<feature type="region of interest" description="Disordered" evidence="3">
    <location>
        <begin position="41"/>
        <end position="62"/>
    </location>
</feature>
<protein>
    <recommendedName>
        <fullName evidence="4">UBC core domain-containing protein</fullName>
    </recommendedName>
</protein>
<evidence type="ECO:0000256" key="2">
    <source>
        <dbReference type="ARBA" id="ARBA00022786"/>
    </source>
</evidence>
<name>A0A8H3IBH0_9LECA</name>
<feature type="compositionally biased region" description="Low complexity" evidence="3">
    <location>
        <begin position="614"/>
        <end position="627"/>
    </location>
</feature>
<dbReference type="Pfam" id="PF23043">
    <property type="entry name" value="SH3-B_UBE2O"/>
    <property type="match status" value="1"/>
</dbReference>
<accession>A0A8H3IBH0</accession>
<dbReference type="Gene3D" id="3.10.110.10">
    <property type="entry name" value="Ubiquitin Conjugating Enzyme"/>
    <property type="match status" value="1"/>
</dbReference>
<evidence type="ECO:0000313" key="6">
    <source>
        <dbReference type="Proteomes" id="UP000664169"/>
    </source>
</evidence>
<dbReference type="PANTHER" id="PTHR46116">
    <property type="entry name" value="(E3-INDEPENDENT) E2 UBIQUITIN-CONJUGATING ENZYME"/>
    <property type="match status" value="1"/>
</dbReference>
<dbReference type="InterPro" id="IPR000608">
    <property type="entry name" value="UBC"/>
</dbReference>
<dbReference type="OrthoDB" id="47801at2759"/>
<dbReference type="EMBL" id="CAJPDQ010000017">
    <property type="protein sequence ID" value="CAF9921952.1"/>
    <property type="molecule type" value="Genomic_DNA"/>
</dbReference>
<evidence type="ECO:0000259" key="4">
    <source>
        <dbReference type="PROSITE" id="PS50127"/>
    </source>
</evidence>
<dbReference type="GO" id="GO:0061631">
    <property type="term" value="F:ubiquitin conjugating enzyme activity"/>
    <property type="evidence" value="ECO:0007669"/>
    <property type="project" value="TreeGrafter"/>
</dbReference>
<dbReference type="SUPFAM" id="SSF54495">
    <property type="entry name" value="UBC-like"/>
    <property type="match status" value="1"/>
</dbReference>
<evidence type="ECO:0000256" key="3">
    <source>
        <dbReference type="SAM" id="MobiDB-lite"/>
    </source>
</evidence>
<dbReference type="SMART" id="SM00212">
    <property type="entry name" value="UBCc"/>
    <property type="match status" value="1"/>
</dbReference>
<dbReference type="Pfam" id="PF23046">
    <property type="entry name" value="tSH3-B_UBE2O"/>
    <property type="match status" value="1"/>
</dbReference>
<feature type="region of interest" description="Disordered" evidence="3">
    <location>
        <begin position="605"/>
        <end position="632"/>
    </location>
</feature>
<comment type="caution">
    <text evidence="5">The sequence shown here is derived from an EMBL/GenBank/DDBJ whole genome shotgun (WGS) entry which is preliminary data.</text>
</comment>